<dbReference type="AlphaFoldDB" id="K4BRJ9"/>
<name>K4BRJ9_SOLLC</name>
<reference evidence="1" key="1">
    <citation type="journal article" date="2012" name="Nature">
        <title>The tomato genome sequence provides insights into fleshy fruit evolution.</title>
        <authorList>
            <consortium name="Tomato Genome Consortium"/>
        </authorList>
    </citation>
    <scope>NUCLEOTIDE SEQUENCE [LARGE SCALE GENOMIC DNA]</scope>
    <source>
        <strain evidence="1">cv. Heinz 1706</strain>
    </source>
</reference>
<organism evidence="1">
    <name type="scientific">Solanum lycopersicum</name>
    <name type="common">Tomato</name>
    <name type="synonym">Lycopersicon esculentum</name>
    <dbReference type="NCBI Taxonomy" id="4081"/>
    <lineage>
        <taxon>Eukaryota</taxon>
        <taxon>Viridiplantae</taxon>
        <taxon>Streptophyta</taxon>
        <taxon>Embryophyta</taxon>
        <taxon>Tracheophyta</taxon>
        <taxon>Spermatophyta</taxon>
        <taxon>Magnoliopsida</taxon>
        <taxon>eudicotyledons</taxon>
        <taxon>Gunneridae</taxon>
        <taxon>Pentapetalae</taxon>
        <taxon>asterids</taxon>
        <taxon>lamiids</taxon>
        <taxon>Solanales</taxon>
        <taxon>Solanaceae</taxon>
        <taxon>Solanoideae</taxon>
        <taxon>Solaneae</taxon>
        <taxon>Solanum</taxon>
        <taxon>Solanum subgen. Lycopersicon</taxon>
    </lineage>
</organism>
<protein>
    <submittedName>
        <fullName evidence="1">Uncharacterized protein</fullName>
    </submittedName>
</protein>
<evidence type="ECO:0000313" key="1">
    <source>
        <dbReference type="EnsemblPlants" id="Solyc04g047700.1.1"/>
    </source>
</evidence>
<reference evidence="1" key="2">
    <citation type="submission" date="2015-06" db="UniProtKB">
        <authorList>
            <consortium name="EnsemblPlants"/>
        </authorList>
    </citation>
    <scope>IDENTIFICATION</scope>
    <source>
        <strain evidence="1">cv. Heinz 1706</strain>
    </source>
</reference>
<dbReference type="HOGENOM" id="CLU_3393138_0_0_1"/>
<sequence length="32" mass="3621">METAAQALDRMNLKEVNTTHLKDLSETKSMTI</sequence>
<dbReference type="Proteomes" id="UP000004994">
    <property type="component" value="Chromosome 4"/>
</dbReference>
<dbReference type="InParanoid" id="K4BRJ9"/>
<evidence type="ECO:0000313" key="2">
    <source>
        <dbReference type="Proteomes" id="UP000004994"/>
    </source>
</evidence>
<dbReference type="PaxDb" id="4081-Solyc04g047700.1.1"/>
<keyword evidence="2" id="KW-1185">Reference proteome</keyword>
<accession>K4BRJ9</accession>
<dbReference type="EnsemblPlants" id="Solyc04g047700.1.1">
    <property type="protein sequence ID" value="Solyc04g047700.1.1"/>
    <property type="gene ID" value="Solyc04g047700.1"/>
</dbReference>
<proteinExistence type="predicted"/>
<dbReference type="Gramene" id="Solyc04g047700.1.1">
    <property type="protein sequence ID" value="Solyc04g047700.1.1"/>
    <property type="gene ID" value="Solyc04g047700.1"/>
</dbReference>